<dbReference type="SMART" id="SM00671">
    <property type="entry name" value="SEL1"/>
    <property type="match status" value="2"/>
</dbReference>
<dbReference type="PANTHER" id="PTHR10183:SF379">
    <property type="entry name" value="CALPAIN-5"/>
    <property type="match status" value="1"/>
</dbReference>
<dbReference type="InterPro" id="IPR011990">
    <property type="entry name" value="TPR-like_helical_dom_sf"/>
</dbReference>
<name>A0ABR2GVH9_9EUKA</name>
<dbReference type="SMART" id="SM00230">
    <property type="entry name" value="CysPc"/>
    <property type="match status" value="1"/>
</dbReference>
<dbReference type="PANTHER" id="PTHR10183">
    <property type="entry name" value="CALPAIN"/>
    <property type="match status" value="1"/>
</dbReference>
<dbReference type="InterPro" id="IPR001300">
    <property type="entry name" value="Peptidase_C2_calpain_cat"/>
</dbReference>
<feature type="region of interest" description="Disordered" evidence="6">
    <location>
        <begin position="487"/>
        <end position="509"/>
    </location>
</feature>
<dbReference type="InterPro" id="IPR022684">
    <property type="entry name" value="Calpain_cysteine_protease"/>
</dbReference>
<evidence type="ECO:0000256" key="2">
    <source>
        <dbReference type="ARBA" id="ARBA00022670"/>
    </source>
</evidence>
<dbReference type="SUPFAM" id="SSF54001">
    <property type="entry name" value="Cysteine proteinases"/>
    <property type="match status" value="1"/>
</dbReference>
<dbReference type="Pfam" id="PF00648">
    <property type="entry name" value="Peptidase_C2"/>
    <property type="match status" value="1"/>
</dbReference>
<dbReference type="Gene3D" id="1.25.40.10">
    <property type="entry name" value="Tetratricopeptide repeat domain"/>
    <property type="match status" value="1"/>
</dbReference>
<evidence type="ECO:0000256" key="3">
    <source>
        <dbReference type="ARBA" id="ARBA00022801"/>
    </source>
</evidence>
<keyword evidence="2 5" id="KW-0645">Protease</keyword>
<feature type="active site" evidence="5">
    <location>
        <position position="83"/>
    </location>
</feature>
<protein>
    <recommendedName>
        <fullName evidence="7">Calpain catalytic domain-containing protein</fullName>
    </recommendedName>
</protein>
<gene>
    <name evidence="8" type="ORF">M9Y10_036195</name>
</gene>
<keyword evidence="4 5" id="KW-0788">Thiol protease</keyword>
<dbReference type="PRINTS" id="PR00704">
    <property type="entry name" value="CALPAIN"/>
</dbReference>
<comment type="similarity">
    <text evidence="1">Belongs to the peptidase C2 family.</text>
</comment>
<accession>A0ABR2GVH9</accession>
<dbReference type="Proteomes" id="UP001470230">
    <property type="component" value="Unassembled WGS sequence"/>
</dbReference>
<comment type="caution">
    <text evidence="8">The sequence shown here is derived from an EMBL/GenBank/DDBJ whole genome shotgun (WGS) entry which is preliminary data.</text>
</comment>
<keyword evidence="9" id="KW-1185">Reference proteome</keyword>
<dbReference type="Pfam" id="PF08238">
    <property type="entry name" value="Sel1"/>
    <property type="match status" value="2"/>
</dbReference>
<evidence type="ECO:0000313" key="9">
    <source>
        <dbReference type="Proteomes" id="UP001470230"/>
    </source>
</evidence>
<evidence type="ECO:0000259" key="7">
    <source>
        <dbReference type="PROSITE" id="PS50203"/>
    </source>
</evidence>
<evidence type="ECO:0000256" key="4">
    <source>
        <dbReference type="ARBA" id="ARBA00022807"/>
    </source>
</evidence>
<reference evidence="8 9" key="1">
    <citation type="submission" date="2024-04" db="EMBL/GenBank/DDBJ databases">
        <title>Tritrichomonas musculus Genome.</title>
        <authorList>
            <person name="Alves-Ferreira E."/>
            <person name="Grigg M."/>
            <person name="Lorenzi H."/>
            <person name="Galac M."/>
        </authorList>
    </citation>
    <scope>NUCLEOTIDE SEQUENCE [LARGE SCALE GENOMIC DNA]</scope>
    <source>
        <strain evidence="8 9">EAF2021</strain>
    </source>
</reference>
<dbReference type="Gene3D" id="3.90.70.10">
    <property type="entry name" value="Cysteine proteinases"/>
    <property type="match status" value="1"/>
</dbReference>
<dbReference type="InterPro" id="IPR006597">
    <property type="entry name" value="Sel1-like"/>
</dbReference>
<feature type="domain" description="Calpain catalytic" evidence="7">
    <location>
        <begin position="28"/>
        <end position="334"/>
    </location>
</feature>
<feature type="active site" evidence="5">
    <location>
        <position position="277"/>
    </location>
</feature>
<dbReference type="EMBL" id="JAPFFF010000058">
    <property type="protein sequence ID" value="KAK8837661.1"/>
    <property type="molecule type" value="Genomic_DNA"/>
</dbReference>
<evidence type="ECO:0000256" key="1">
    <source>
        <dbReference type="ARBA" id="ARBA00007623"/>
    </source>
</evidence>
<dbReference type="SUPFAM" id="SSF81901">
    <property type="entry name" value="HCP-like"/>
    <property type="match status" value="1"/>
</dbReference>
<dbReference type="InterPro" id="IPR038765">
    <property type="entry name" value="Papain-like_cys_pep_sf"/>
</dbReference>
<evidence type="ECO:0000256" key="5">
    <source>
        <dbReference type="PROSITE-ProRule" id="PRU00239"/>
    </source>
</evidence>
<organism evidence="8 9">
    <name type="scientific">Tritrichomonas musculus</name>
    <dbReference type="NCBI Taxonomy" id="1915356"/>
    <lineage>
        <taxon>Eukaryota</taxon>
        <taxon>Metamonada</taxon>
        <taxon>Parabasalia</taxon>
        <taxon>Tritrichomonadida</taxon>
        <taxon>Tritrichomonadidae</taxon>
        <taxon>Tritrichomonas</taxon>
    </lineage>
</organism>
<keyword evidence="3 5" id="KW-0378">Hydrolase</keyword>
<proteinExistence type="inferred from homology"/>
<evidence type="ECO:0000313" key="8">
    <source>
        <dbReference type="EMBL" id="KAK8837661.1"/>
    </source>
</evidence>
<dbReference type="PROSITE" id="PS50203">
    <property type="entry name" value="CALPAIN_CAT"/>
    <property type="match status" value="1"/>
</dbReference>
<feature type="active site" evidence="5">
    <location>
        <position position="257"/>
    </location>
</feature>
<sequence length="618" mass="71452">MLKRFENFQKEAQKYKKILIEYRDKGKVFTDPNFHPKSKIPESKVNFESYVNWVRVDELSQAPLFDTELIKPEFIRQGEIGNCAFVSSLMQLSSNPHLISYLFSHQSDSIIGKEKDSINLKCGAVVIFFHAFSRSTPVLIDTQIPCIGRTTPLFTHPTEKGKSLWFCLVEKAYAKLCGSYSEIASVDFISPIYSLYGYYGVKIRRVKELASKRKNRTAFESLLNYKKKDALIEVSIQLYNDRADEEELKKVGLQFGHSYFVLDLKQYNGKNFIRLRNPWGIRSWKGDYCSGSKLWTPKMKKEFDYDATNSLGSFWMIESDFLKYFTEIDIAKPIKKKWHKRHIAYQIPKDPKDEFPRIFFEIDDDDATDDNEVSMHVIAERFRPLVDEKGNLTPEPPVFAIPAISYVASPFRIISGKTGVKKGKKDWLLVSHGGNPYTEIETVILTFYCEYNFKLYDGKTPEKLMLEDKNDDGTFFHFEEIIKKSPNSIETETSESKQTESFQSKNITQDNLMLDQNDGGLSYYNQAVFFKENEDIPNNKEESAKYMKMAADLGYKDAFFQYAHCLQYGIGVPEDLKESIRYYKMGADKGDEKCSEMYQNLIEKGNGTETSSKCCILI</sequence>
<evidence type="ECO:0000256" key="6">
    <source>
        <dbReference type="SAM" id="MobiDB-lite"/>
    </source>
</evidence>